<dbReference type="InterPro" id="IPR019783">
    <property type="entry name" value="SDO1/SBDS_N"/>
</dbReference>
<feature type="domain" description="Ribosome maturation protein SDO1/SBDS central" evidence="3">
    <location>
        <begin position="101"/>
        <end position="162"/>
    </location>
</feature>
<dbReference type="PANTHER" id="PTHR10927">
    <property type="entry name" value="RIBOSOME MATURATION PROTEIN SBDS"/>
    <property type="match status" value="1"/>
</dbReference>
<evidence type="ECO:0000259" key="3">
    <source>
        <dbReference type="Pfam" id="PF09377"/>
    </source>
</evidence>
<dbReference type="InterPro" id="IPR002140">
    <property type="entry name" value="Sdo1/SBDS"/>
</dbReference>
<dbReference type="InterPro" id="IPR039100">
    <property type="entry name" value="Sdo1/SBDS-like"/>
</dbReference>
<dbReference type="InterPro" id="IPR046928">
    <property type="entry name" value="SDO1/SBDS_C"/>
</dbReference>
<evidence type="ECO:0000259" key="4">
    <source>
        <dbReference type="Pfam" id="PF20268"/>
    </source>
</evidence>
<dbReference type="InterPro" id="IPR037188">
    <property type="entry name" value="Sdo1/SBDS_central_sf"/>
</dbReference>
<proteinExistence type="inferred from homology"/>
<keyword evidence="6" id="KW-1185">Reference proteome</keyword>
<dbReference type="SUPFAM" id="SSF54980">
    <property type="entry name" value="EF-G C-terminal domain-like"/>
    <property type="match status" value="1"/>
</dbReference>
<dbReference type="NCBIfam" id="TIGR00291">
    <property type="entry name" value="RNA_SBDS"/>
    <property type="match status" value="1"/>
</dbReference>
<gene>
    <name evidence="5" type="ORF">RJ40_10175</name>
</gene>
<dbReference type="SUPFAM" id="SSF89895">
    <property type="entry name" value="FYSH domain"/>
    <property type="match status" value="1"/>
</dbReference>
<reference evidence="5" key="2">
    <citation type="submission" date="2019-02" db="EMBL/GenBank/DDBJ databases">
        <authorList>
            <person name="Chen S.-C."/>
            <person name="Chien H.-H."/>
            <person name="Lai M.-C."/>
        </authorList>
    </citation>
    <scope>NUCLEOTIDE SEQUENCE</scope>
    <source>
        <strain evidence="5">N2F9704</strain>
    </source>
</reference>
<name>A0A8A3S825_9EURY</name>
<organism evidence="5 6">
    <name type="scientific">Methanofollis aquaemaris</name>
    <dbReference type="NCBI Taxonomy" id="126734"/>
    <lineage>
        <taxon>Archaea</taxon>
        <taxon>Methanobacteriati</taxon>
        <taxon>Methanobacteriota</taxon>
        <taxon>Stenosarchaea group</taxon>
        <taxon>Methanomicrobia</taxon>
        <taxon>Methanomicrobiales</taxon>
        <taxon>Methanomicrobiaceae</taxon>
        <taxon>Methanofollis</taxon>
    </lineage>
</organism>
<feature type="domain" description="Ribosome maturation protein SDO1/SBDS C-terminal" evidence="4">
    <location>
        <begin position="165"/>
        <end position="231"/>
    </location>
</feature>
<dbReference type="Gene3D" id="3.30.70.240">
    <property type="match status" value="1"/>
</dbReference>
<dbReference type="GO" id="GO:0042256">
    <property type="term" value="P:cytosolic ribosome assembly"/>
    <property type="evidence" value="ECO:0007669"/>
    <property type="project" value="InterPro"/>
</dbReference>
<evidence type="ECO:0000259" key="2">
    <source>
        <dbReference type="Pfam" id="PF01172"/>
    </source>
</evidence>
<dbReference type="PANTHER" id="PTHR10927:SF4">
    <property type="entry name" value="RIBOSOME MATURATION PROTEIN SDO1 HOMOLOG"/>
    <property type="match status" value="1"/>
</dbReference>
<comment type="similarity">
    <text evidence="1">Belongs to the SDO1/SBDS family.</text>
</comment>
<dbReference type="Pfam" id="PF09377">
    <property type="entry name" value="SBDS_domain_II"/>
    <property type="match status" value="1"/>
</dbReference>
<evidence type="ECO:0000313" key="5">
    <source>
        <dbReference type="EMBL" id="QSZ67840.1"/>
    </source>
</evidence>
<dbReference type="AlphaFoldDB" id="A0A8A3S825"/>
<dbReference type="Gene3D" id="1.10.10.900">
    <property type="entry name" value="SBDS protein C-terminal domain, subdomain 1"/>
    <property type="match status" value="1"/>
</dbReference>
<dbReference type="Pfam" id="PF01172">
    <property type="entry name" value="SBDS_N"/>
    <property type="match status" value="1"/>
</dbReference>
<dbReference type="Proteomes" id="UP001042704">
    <property type="component" value="Chromosome"/>
</dbReference>
<dbReference type="RefSeq" id="WP_265580760.1">
    <property type="nucleotide sequence ID" value="NZ_CP036172.1"/>
</dbReference>
<dbReference type="InterPro" id="IPR035647">
    <property type="entry name" value="EFG_III/V"/>
</dbReference>
<feature type="domain" description="Ribosome maturation protein SDO1/SBDS N-terminal" evidence="2">
    <location>
        <begin position="7"/>
        <end position="93"/>
    </location>
</feature>
<dbReference type="SUPFAM" id="SSF109728">
    <property type="entry name" value="Hypothetical protein AF0491, middle domain"/>
    <property type="match status" value="1"/>
</dbReference>
<evidence type="ECO:0000256" key="1">
    <source>
        <dbReference type="ARBA" id="ARBA00007433"/>
    </source>
</evidence>
<dbReference type="Pfam" id="PF20268">
    <property type="entry name" value="SBDS_C"/>
    <property type="match status" value="1"/>
</dbReference>
<dbReference type="GeneID" id="76424738"/>
<dbReference type="KEGG" id="maqe:RJ40_10175"/>
<dbReference type="InterPro" id="IPR018978">
    <property type="entry name" value="SDO1/SBDS_central"/>
</dbReference>
<accession>A0A8A3S825</accession>
<dbReference type="EMBL" id="CP036172">
    <property type="protein sequence ID" value="QSZ67840.1"/>
    <property type="molecule type" value="Genomic_DNA"/>
</dbReference>
<dbReference type="InterPro" id="IPR036786">
    <property type="entry name" value="Ribosome_mat_SBDS_N_sf"/>
</dbReference>
<reference evidence="5" key="1">
    <citation type="journal article" date="2001" name="Int. J. Syst. Evol. Microbiol.">
        <title>Methanofollis aquaemaris sp. nov., a methanogen isolated from an aquaculture fish pond.</title>
        <authorList>
            <person name="Lai M.C."/>
            <person name="Chen S.C."/>
        </authorList>
    </citation>
    <scope>NUCLEOTIDE SEQUENCE</scope>
    <source>
        <strain evidence="5">N2F9704</strain>
    </source>
</reference>
<evidence type="ECO:0000313" key="6">
    <source>
        <dbReference type="Proteomes" id="UP001042704"/>
    </source>
</evidence>
<sequence length="234" mass="26763">MIPLDRAVVARLESHGERFEIGVDPDLAQQVRQGADVSIEDVVAAETIFENFAHGDRASEETLQKVFETTDFEPIARRILTKGEIHLTSEQRKKMIEERRRQVITYIARNAVNPQTKLPHPPQRIEMAMEEARVNIDPFKSVEEQVKVAMKALRPIIPIRFEELRVAVRIPADYAPKAYGEMQASVTIEREEWQNDGSWICVCRIPAGVQNDLYTLVNRLSRGDGEVKVLEQVY</sequence>
<protein>
    <submittedName>
        <fullName evidence="5">Ribosome assembly factor SBDS</fullName>
    </submittedName>
</protein>
<dbReference type="Gene3D" id="3.30.1250.10">
    <property type="entry name" value="Ribosome maturation protein SBDS, N-terminal domain"/>
    <property type="match status" value="1"/>
</dbReference>